<evidence type="ECO:0000256" key="3">
    <source>
        <dbReference type="ARBA" id="ARBA00022519"/>
    </source>
</evidence>
<dbReference type="EMBL" id="CP031222">
    <property type="protein sequence ID" value="AXI04629.1"/>
    <property type="molecule type" value="Genomic_DNA"/>
</dbReference>
<comment type="subcellular location">
    <subcellularLocation>
        <location evidence="1 7">Cell membrane</location>
        <topology evidence="1 7">Multi-pass membrane protein</topology>
    </subcellularLocation>
</comment>
<evidence type="ECO:0000256" key="5">
    <source>
        <dbReference type="ARBA" id="ARBA00022989"/>
    </source>
</evidence>
<evidence type="ECO:0000313" key="9">
    <source>
        <dbReference type="Proteomes" id="UP000253940"/>
    </source>
</evidence>
<proteinExistence type="inferred from homology"/>
<evidence type="ECO:0000256" key="7">
    <source>
        <dbReference type="HAMAP-Rule" id="MF_00672"/>
    </source>
</evidence>
<evidence type="ECO:0000313" key="8">
    <source>
        <dbReference type="EMBL" id="AXI04629.1"/>
    </source>
</evidence>
<gene>
    <name evidence="8" type="ORF">HYN46_08840</name>
</gene>
<evidence type="ECO:0000256" key="6">
    <source>
        <dbReference type="ARBA" id="ARBA00023136"/>
    </source>
</evidence>
<feature type="transmembrane region" description="Helical" evidence="7">
    <location>
        <begin position="243"/>
        <end position="269"/>
    </location>
</feature>
<dbReference type="AlphaFoldDB" id="A0A345PBH0"/>
<dbReference type="GO" id="GO:0005886">
    <property type="term" value="C:plasma membrane"/>
    <property type="evidence" value="ECO:0007669"/>
    <property type="project" value="UniProtKB-SubCell"/>
</dbReference>
<keyword evidence="2 7" id="KW-1003">Cell membrane</keyword>
<evidence type="ECO:0000256" key="4">
    <source>
        <dbReference type="ARBA" id="ARBA00022692"/>
    </source>
</evidence>
<feature type="transmembrane region" description="Helical" evidence="7">
    <location>
        <begin position="35"/>
        <end position="60"/>
    </location>
</feature>
<keyword evidence="5 7" id="KW-1133">Transmembrane helix</keyword>
<dbReference type="HAMAP" id="MF_00672">
    <property type="entry name" value="UPF0761"/>
    <property type="match status" value="1"/>
</dbReference>
<organism evidence="8 9">
    <name type="scientific">Aquirhabdus parva</name>
    <dbReference type="NCBI Taxonomy" id="2283318"/>
    <lineage>
        <taxon>Bacteria</taxon>
        <taxon>Pseudomonadati</taxon>
        <taxon>Pseudomonadota</taxon>
        <taxon>Gammaproteobacteria</taxon>
        <taxon>Moraxellales</taxon>
        <taxon>Moraxellaceae</taxon>
        <taxon>Aquirhabdus</taxon>
    </lineage>
</organism>
<protein>
    <recommendedName>
        <fullName evidence="7">UPF0761 membrane protein HYN46_08840</fullName>
    </recommendedName>
</protein>
<evidence type="ECO:0000256" key="2">
    <source>
        <dbReference type="ARBA" id="ARBA00022475"/>
    </source>
</evidence>
<name>A0A345PBH0_9GAMM</name>
<dbReference type="InterPro" id="IPR023679">
    <property type="entry name" value="UPF0761_bac"/>
</dbReference>
<feature type="transmembrane region" description="Helical" evidence="7">
    <location>
        <begin position="100"/>
        <end position="119"/>
    </location>
</feature>
<dbReference type="RefSeq" id="WP_114900693.1">
    <property type="nucleotide sequence ID" value="NZ_CP031222.1"/>
</dbReference>
<dbReference type="PANTHER" id="PTHR30213">
    <property type="entry name" value="INNER MEMBRANE PROTEIN YHJD"/>
    <property type="match status" value="1"/>
</dbReference>
<feature type="transmembrane region" description="Helical" evidence="7">
    <location>
        <begin position="183"/>
        <end position="201"/>
    </location>
</feature>
<feature type="transmembrane region" description="Helical" evidence="7">
    <location>
        <begin position="213"/>
        <end position="231"/>
    </location>
</feature>
<dbReference type="PANTHER" id="PTHR30213:SF0">
    <property type="entry name" value="UPF0761 MEMBRANE PROTEIN YIHY"/>
    <property type="match status" value="1"/>
</dbReference>
<dbReference type="KEGG" id="mbah:HYN46_08840"/>
<sequence>MYKIIEKLPFYQSQWFQFLVFLLTRYEKDNCRDRAAALTYTTMLSLIPMLTVFVVVLSSIPAFAPALNKIQGTLYGYLLPESSSTITQYLNEFSEKSANLTIIGIIFLFVTSIMMLSSIEEAFNKIWRVSNLRGGAIGLMRYWMVISLGPLFMGAAFALSSAITSIDLLNSNFAGYSIDWSVWLKLTALALTLFAFTFMYWMIPNRKVPVRNAVLAGIFAGLLFVLLKMVFGFFMKNFTSYQLIYGAFAALPVFLLWIYLSWNIVLLGVEMSYALTMFRYSDHLPRHPLLSLLYILHLFYVSQKTGAVVTEANMMSLLGKGEVEIWPEFIELLQKQNLVRKTDQGDYVLCRNLDQVDFWSFYQTLPYPLPRLEELENCNAHMASGDEWSMRIVPYLTESNTFLAHHLSIPLSQLLEVESLNSTTSKEAKAMTL</sequence>
<dbReference type="OrthoDB" id="9808671at2"/>
<evidence type="ECO:0000256" key="1">
    <source>
        <dbReference type="ARBA" id="ARBA00004651"/>
    </source>
</evidence>
<dbReference type="Pfam" id="PF03631">
    <property type="entry name" value="Virul_fac_BrkB"/>
    <property type="match status" value="1"/>
</dbReference>
<reference evidence="8 9" key="1">
    <citation type="submission" date="2018-07" db="EMBL/GenBank/DDBJ databases">
        <title>Genome sequencing of Moraxellaceae gen. HYN0046.</title>
        <authorList>
            <person name="Kim M."/>
            <person name="Yi H."/>
        </authorList>
    </citation>
    <scope>NUCLEOTIDE SEQUENCE [LARGE SCALE GENOMIC DNA]</scope>
    <source>
        <strain evidence="8 9">HYN0046</strain>
    </source>
</reference>
<keyword evidence="3" id="KW-0997">Cell inner membrane</keyword>
<feature type="transmembrane region" description="Helical" evidence="7">
    <location>
        <begin position="140"/>
        <end position="163"/>
    </location>
</feature>
<keyword evidence="6 7" id="KW-0472">Membrane</keyword>
<dbReference type="NCBIfam" id="TIGR00765">
    <property type="entry name" value="yihY_not_rbn"/>
    <property type="match status" value="1"/>
</dbReference>
<dbReference type="Proteomes" id="UP000253940">
    <property type="component" value="Chromosome"/>
</dbReference>
<keyword evidence="4 7" id="KW-0812">Transmembrane</keyword>
<dbReference type="InterPro" id="IPR017039">
    <property type="entry name" value="Virul_fac_BrkB"/>
</dbReference>
<keyword evidence="9" id="KW-1185">Reference proteome</keyword>
<comment type="similarity">
    <text evidence="7">Belongs to the UPF0761 family.</text>
</comment>
<accession>A0A345PBH0</accession>